<organism evidence="4 5">
    <name type="scientific">Ligilactobacillus animalis</name>
    <dbReference type="NCBI Taxonomy" id="1605"/>
    <lineage>
        <taxon>Bacteria</taxon>
        <taxon>Bacillati</taxon>
        <taxon>Bacillota</taxon>
        <taxon>Bacilli</taxon>
        <taxon>Lactobacillales</taxon>
        <taxon>Lactobacillaceae</taxon>
        <taxon>Ligilactobacillus</taxon>
    </lineage>
</organism>
<dbReference type="InterPro" id="IPR009029">
    <property type="entry name" value="HMG_CoA_Rdtase_sub-bd_dom_sf"/>
</dbReference>
<evidence type="ECO:0000313" key="5">
    <source>
        <dbReference type="Proteomes" id="UP001238155"/>
    </source>
</evidence>
<dbReference type="PROSITE" id="PS50065">
    <property type="entry name" value="HMG_COA_REDUCTASE_4"/>
    <property type="match status" value="1"/>
</dbReference>
<comment type="similarity">
    <text evidence="1 3">Belongs to the HMG-CoA reductase family.</text>
</comment>
<dbReference type="InterPro" id="IPR002202">
    <property type="entry name" value="HMG_CoA_Rdtase"/>
</dbReference>
<dbReference type="AlphaFoldDB" id="A0AAJ6K2Y2"/>
<dbReference type="EMBL" id="CP123751">
    <property type="protein sequence ID" value="WHQ79760.1"/>
    <property type="molecule type" value="Genomic_DNA"/>
</dbReference>
<dbReference type="InterPro" id="IPR023074">
    <property type="entry name" value="HMG_CoA_Rdtase_cat_sf"/>
</dbReference>
<sequence>MNGFSKYYQKDRQTRLDILVQQKKLTQAEVDSLIAPKLDLTLGDTMIENFITQYQIPEGLALNYVIDGKEYLIPMVTEEPSVIAAASHGAAIVKRGGGFKSELKERLMIGQIVIEQVKDATKLAQQLEQMQAKLLQLANEAHPSIVRRGGGAREIRMRILAPDLVSLDLIVDVKEAMGANMLNTMLEACASYLQTELDAEILLSILSNYATRCLVKVTCEIPVSALTKGELAGEKIAQKIATASRLAQLDPYRATTHNKGIMNGIDAVVIASGNDWRAIEAGAHAYAARNGSYQGLSTWQVKGDMLIGELELPLPLGSVGGSVSIVPLVKLNHQLLELQDAKELEKIVAAVGLGQNLAALYALVTDGIQKGHMKLQLKSLAVAVGASPSEVSAVVAELLAKKARDSATAKQILEEIRGNKREQK</sequence>
<dbReference type="InterPro" id="IPR009023">
    <property type="entry name" value="HMG_CoA_Rdtase_NAD(P)-bd_sf"/>
</dbReference>
<dbReference type="InterPro" id="IPR004553">
    <property type="entry name" value="HMG_CoA_Rdtase_bac-typ"/>
</dbReference>
<dbReference type="PROSITE" id="PS01192">
    <property type="entry name" value="HMG_COA_REDUCTASE_3"/>
    <property type="match status" value="1"/>
</dbReference>
<dbReference type="GO" id="GO:0140643">
    <property type="term" value="F:hydroxymethylglutaryl-CoA reductase (NADH) activity"/>
    <property type="evidence" value="ECO:0007669"/>
    <property type="project" value="UniProtKB-EC"/>
</dbReference>
<protein>
    <recommendedName>
        <fullName evidence="3">3-hydroxy-3-methylglutaryl coenzyme A reductase</fullName>
        <shortName evidence="3">HMG-CoA reductase</shortName>
        <ecNumber evidence="3">1.1.1.88</ecNumber>
    </recommendedName>
</protein>
<dbReference type="PANTHER" id="PTHR10572">
    <property type="entry name" value="3-HYDROXY-3-METHYLGLUTARYL-COENZYME A REDUCTASE"/>
    <property type="match status" value="1"/>
</dbReference>
<dbReference type="Pfam" id="PF00368">
    <property type="entry name" value="HMG-CoA_red"/>
    <property type="match status" value="1"/>
</dbReference>
<reference evidence="4" key="1">
    <citation type="submission" date="2023-04" db="EMBL/GenBank/DDBJ databases">
        <title>Four porcine-derived lactic acid bacteria strains analyses and their evaluation as potential probiotics based on genomics.</title>
        <authorList>
            <person name="Niu D."/>
        </authorList>
    </citation>
    <scope>NUCLEOTIDE SEQUENCE</scope>
    <source>
        <strain evidence="4">ZSB1</strain>
    </source>
</reference>
<name>A0AAJ6K2Y2_9LACO</name>
<gene>
    <name evidence="4" type="ORF">QFF56_07310</name>
</gene>
<comment type="catalytic activity">
    <reaction evidence="3">
        <text>(R)-mevalonate + 2 NAD(+) + CoA = (3S)-3-hydroxy-3-methylglutaryl-CoA + 2 NADH + 2 H(+)</text>
        <dbReference type="Rhea" id="RHEA:14833"/>
        <dbReference type="ChEBI" id="CHEBI:15378"/>
        <dbReference type="ChEBI" id="CHEBI:36464"/>
        <dbReference type="ChEBI" id="CHEBI:43074"/>
        <dbReference type="ChEBI" id="CHEBI:57287"/>
        <dbReference type="ChEBI" id="CHEBI:57540"/>
        <dbReference type="ChEBI" id="CHEBI:57945"/>
        <dbReference type="EC" id="1.1.1.88"/>
    </reaction>
</comment>
<evidence type="ECO:0000256" key="2">
    <source>
        <dbReference type="ARBA" id="ARBA00023002"/>
    </source>
</evidence>
<dbReference type="RefSeq" id="WP_283534543.1">
    <property type="nucleotide sequence ID" value="NZ_CAUWFA010000001.1"/>
</dbReference>
<dbReference type="SUPFAM" id="SSF55035">
    <property type="entry name" value="NAD-binding domain of HMG-CoA reductase"/>
    <property type="match status" value="1"/>
</dbReference>
<dbReference type="PRINTS" id="PR00071">
    <property type="entry name" value="HMGCOARDTASE"/>
</dbReference>
<dbReference type="GO" id="GO:0004420">
    <property type="term" value="F:hydroxymethylglutaryl-CoA reductase (NADPH) activity"/>
    <property type="evidence" value="ECO:0007669"/>
    <property type="project" value="InterPro"/>
</dbReference>
<dbReference type="SUPFAM" id="SSF56542">
    <property type="entry name" value="Substrate-binding domain of HMG-CoA reductase"/>
    <property type="match status" value="1"/>
</dbReference>
<evidence type="ECO:0000313" key="4">
    <source>
        <dbReference type="EMBL" id="WHQ79760.1"/>
    </source>
</evidence>
<dbReference type="CDD" id="cd00644">
    <property type="entry name" value="HMG-CoA_reductase_classII"/>
    <property type="match status" value="1"/>
</dbReference>
<proteinExistence type="inferred from homology"/>
<evidence type="ECO:0000256" key="1">
    <source>
        <dbReference type="ARBA" id="ARBA00007661"/>
    </source>
</evidence>
<keyword evidence="2 3" id="KW-0560">Oxidoreductase</keyword>
<dbReference type="Gene3D" id="1.10.8.660">
    <property type="match status" value="1"/>
</dbReference>
<dbReference type="NCBIfam" id="TIGR00532">
    <property type="entry name" value="HMG_CoA_R_NAD"/>
    <property type="match status" value="1"/>
</dbReference>
<evidence type="ECO:0000256" key="3">
    <source>
        <dbReference type="RuleBase" id="RU361219"/>
    </source>
</evidence>
<accession>A0AAJ6K2Y2</accession>
<dbReference type="GO" id="GO:0015936">
    <property type="term" value="P:coenzyme A metabolic process"/>
    <property type="evidence" value="ECO:0007669"/>
    <property type="project" value="InterPro"/>
</dbReference>
<dbReference type="Proteomes" id="UP001238155">
    <property type="component" value="Chromosome"/>
</dbReference>
<comment type="pathway">
    <text evidence="3">Metabolic intermediate metabolism; (R)-mevalonate degradation; (S)-3-hydroxy-3-methylglutaryl-CoA from (R)-mevalonate: step 1/1.</text>
</comment>
<dbReference type="InterPro" id="IPR023076">
    <property type="entry name" value="HMG_CoA_Rdtase_CS"/>
</dbReference>
<dbReference type="Gene3D" id="3.90.770.10">
    <property type="entry name" value="3-hydroxy-3-methylglutaryl-coenzyme A Reductase, Chain A, domain 2"/>
    <property type="match status" value="2"/>
</dbReference>
<keyword evidence="3" id="KW-0520">NAD</keyword>
<dbReference type="PANTHER" id="PTHR10572:SF24">
    <property type="entry name" value="3-HYDROXY-3-METHYLGLUTARYL-COENZYME A REDUCTASE"/>
    <property type="match status" value="1"/>
</dbReference>
<dbReference type="EC" id="1.1.1.88" evidence="3"/>